<gene>
    <name evidence="4" type="ORF">ACFP3V_02680</name>
</gene>
<evidence type="ECO:0000256" key="1">
    <source>
        <dbReference type="ARBA" id="ARBA00022729"/>
    </source>
</evidence>
<keyword evidence="5" id="KW-1185">Reference proteome</keyword>
<dbReference type="EMBL" id="JBHSQJ010000008">
    <property type="protein sequence ID" value="MFC5906128.1"/>
    <property type="molecule type" value="Genomic_DNA"/>
</dbReference>
<dbReference type="PROSITE" id="PS51257">
    <property type="entry name" value="PROKAR_LIPOPROTEIN"/>
    <property type="match status" value="1"/>
</dbReference>
<feature type="domain" description="Low molecular weight antigen MTB12-like C-terminal" evidence="3">
    <location>
        <begin position="92"/>
        <end position="201"/>
    </location>
</feature>
<protein>
    <recommendedName>
        <fullName evidence="3">Low molecular weight antigen MTB12-like C-terminal domain-containing protein</fullName>
    </recommendedName>
</protein>
<dbReference type="InterPro" id="IPR058644">
    <property type="entry name" value="Mtb12-like_C"/>
</dbReference>
<comment type="caution">
    <text evidence="4">The sequence shown here is derived from an EMBL/GenBank/DDBJ whole genome shotgun (WGS) entry which is preliminary data.</text>
</comment>
<evidence type="ECO:0000313" key="4">
    <source>
        <dbReference type="EMBL" id="MFC5906128.1"/>
    </source>
</evidence>
<evidence type="ECO:0000259" key="3">
    <source>
        <dbReference type="Pfam" id="PF26580"/>
    </source>
</evidence>
<dbReference type="RefSeq" id="WP_380579246.1">
    <property type="nucleotide sequence ID" value="NZ_JBHSQJ010000008.1"/>
</dbReference>
<keyword evidence="1" id="KW-0732">Signal</keyword>
<reference evidence="5" key="1">
    <citation type="journal article" date="2019" name="Int. J. Syst. Evol. Microbiol.">
        <title>The Global Catalogue of Microorganisms (GCM) 10K type strain sequencing project: providing services to taxonomists for standard genome sequencing and annotation.</title>
        <authorList>
            <consortium name="The Broad Institute Genomics Platform"/>
            <consortium name="The Broad Institute Genome Sequencing Center for Infectious Disease"/>
            <person name="Wu L."/>
            <person name="Ma J."/>
        </authorList>
    </citation>
    <scope>NUCLEOTIDE SEQUENCE [LARGE SCALE GENOMIC DNA]</scope>
    <source>
        <strain evidence="5">JCM 4816</strain>
    </source>
</reference>
<name>A0ABW1FVZ4_9ACTN</name>
<evidence type="ECO:0000256" key="2">
    <source>
        <dbReference type="ARBA" id="ARBA00093774"/>
    </source>
</evidence>
<accession>A0ABW1FVZ4</accession>
<dbReference type="Pfam" id="PF26580">
    <property type="entry name" value="Mtb12_C"/>
    <property type="match status" value="1"/>
</dbReference>
<dbReference type="Proteomes" id="UP001596174">
    <property type="component" value="Unassembled WGS sequence"/>
</dbReference>
<organism evidence="4 5">
    <name type="scientific">Streptacidiphilus monticola</name>
    <dbReference type="NCBI Taxonomy" id="2161674"/>
    <lineage>
        <taxon>Bacteria</taxon>
        <taxon>Bacillati</taxon>
        <taxon>Actinomycetota</taxon>
        <taxon>Actinomycetes</taxon>
        <taxon>Kitasatosporales</taxon>
        <taxon>Streptomycetaceae</taxon>
        <taxon>Streptacidiphilus</taxon>
    </lineage>
</organism>
<proteinExistence type="inferred from homology"/>
<comment type="similarity">
    <text evidence="2">Belongs to the MTB12 family.</text>
</comment>
<evidence type="ECO:0000313" key="5">
    <source>
        <dbReference type="Proteomes" id="UP001596174"/>
    </source>
</evidence>
<sequence length="210" mass="20006">MSDARSFRSRRGARAVLQALLAVAVLLIAAACSSSSSSKSAVNPTVGATGASGGAQTGASSSAAAPSSSAAAAAPCGTGAAPKVSGTGPADPAAAAQQISANWAKFFNPATPAAEKIGLLENGTAFAPVLHAFGGNSLAAHASATVTAVQFSSATAAGVTYNLCVGGQPQIPGASGHSVQHNGVWQVSDSTLCGLLKLSGSSAAAVPGCS</sequence>